<feature type="compositionally biased region" description="Acidic residues" evidence="3">
    <location>
        <begin position="24"/>
        <end position="77"/>
    </location>
</feature>
<reference evidence="7 9" key="3">
    <citation type="submission" date="2019-11" db="EMBL/GenBank/DDBJ databases">
        <authorList>
            <person name="Jiao W.-B."/>
            <person name="Schneeberger K."/>
        </authorList>
    </citation>
    <scope>NUCLEOTIDE SEQUENCE [LARGE SCALE GENOMIC DNA]</scope>
    <source>
        <strain evidence="9">cv. An-1</strain>
    </source>
</reference>
<dbReference type="GO" id="GO:0003723">
    <property type="term" value="F:RNA binding"/>
    <property type="evidence" value="ECO:0007669"/>
    <property type="project" value="UniProtKB-UniRule"/>
</dbReference>
<evidence type="ECO:0000313" key="10">
    <source>
        <dbReference type="Proteomes" id="UP000516314"/>
    </source>
</evidence>
<evidence type="ECO:0000313" key="7">
    <source>
        <dbReference type="EMBL" id="VYS60197.1"/>
    </source>
</evidence>
<evidence type="ECO:0000313" key="6">
    <source>
        <dbReference type="EMBL" id="OAP02054.1"/>
    </source>
</evidence>
<feature type="domain" description="RRM" evidence="4">
    <location>
        <begin position="93"/>
        <end position="171"/>
    </location>
</feature>
<dbReference type="CDD" id="cd00590">
    <property type="entry name" value="RRM_SF"/>
    <property type="match status" value="1"/>
</dbReference>
<gene>
    <name evidence="6" type="ordered locus">AXX17_At3g47100</name>
    <name evidence="7" type="ORF">AN1_LOCUS15633</name>
    <name evidence="5" type="ORF">AT9943_LOCUS13450</name>
</gene>
<dbReference type="AlphaFoldDB" id="A0A178V8D7"/>
<dbReference type="Proteomes" id="UP000426265">
    <property type="component" value="Unassembled WGS sequence"/>
</dbReference>
<dbReference type="SMART" id="SM00360">
    <property type="entry name" value="RRM"/>
    <property type="match status" value="3"/>
</dbReference>
<dbReference type="InterPro" id="IPR035979">
    <property type="entry name" value="RBD_domain_sf"/>
</dbReference>
<evidence type="ECO:0000313" key="8">
    <source>
        <dbReference type="Proteomes" id="UP000078284"/>
    </source>
</evidence>
<evidence type="ECO:0000256" key="2">
    <source>
        <dbReference type="PROSITE-ProRule" id="PRU00176"/>
    </source>
</evidence>
<evidence type="ECO:0000259" key="4">
    <source>
        <dbReference type="PROSITE" id="PS50102"/>
    </source>
</evidence>
<organism evidence="6 8">
    <name type="scientific">Arabidopsis thaliana</name>
    <name type="common">Mouse-ear cress</name>
    <dbReference type="NCBI Taxonomy" id="3702"/>
    <lineage>
        <taxon>Eukaryota</taxon>
        <taxon>Viridiplantae</taxon>
        <taxon>Streptophyta</taxon>
        <taxon>Embryophyta</taxon>
        <taxon>Tracheophyta</taxon>
        <taxon>Spermatophyta</taxon>
        <taxon>Magnoliopsida</taxon>
        <taxon>eudicotyledons</taxon>
        <taxon>Gunneridae</taxon>
        <taxon>Pentapetalae</taxon>
        <taxon>rosids</taxon>
        <taxon>malvids</taxon>
        <taxon>Brassicales</taxon>
        <taxon>Brassicaceae</taxon>
        <taxon>Camelineae</taxon>
        <taxon>Arabidopsis</taxon>
    </lineage>
</organism>
<keyword evidence="1 2" id="KW-0694">RNA-binding</keyword>
<dbReference type="EMBL" id="CACRSJ010000106">
    <property type="protein sequence ID" value="VYS60197.1"/>
    <property type="molecule type" value="Genomic_DNA"/>
</dbReference>
<reference evidence="6" key="2">
    <citation type="submission" date="2016-03" db="EMBL/GenBank/DDBJ databases">
        <title>Full-length assembly of Arabidopsis thaliana Ler reveals the complement of translocations and inversions.</title>
        <authorList>
            <person name="Zapata L."/>
            <person name="Schneeberger K."/>
            <person name="Ossowski S."/>
        </authorList>
    </citation>
    <scope>NUCLEOTIDE SEQUENCE [LARGE SCALE GENOMIC DNA]</scope>
    <source>
        <tissue evidence="6">Leaf</tissue>
    </source>
</reference>
<feature type="region of interest" description="Disordered" evidence="3">
    <location>
        <begin position="429"/>
        <end position="472"/>
    </location>
</feature>
<evidence type="ECO:0000256" key="3">
    <source>
        <dbReference type="SAM" id="MobiDB-lite"/>
    </source>
</evidence>
<reference evidence="8" key="1">
    <citation type="journal article" date="2016" name="Proc. Natl. Acad. Sci. U.S.A.">
        <title>Chromosome-level assembly of Arabidopsis thaliana Ler reveals the extent of translocation and inversion polymorphisms.</title>
        <authorList>
            <person name="Zapata L."/>
            <person name="Ding J."/>
            <person name="Willing E.M."/>
            <person name="Hartwig B."/>
            <person name="Bezdan D."/>
            <person name="Jiao W.B."/>
            <person name="Patel V."/>
            <person name="Velikkakam James G."/>
            <person name="Koornneef M."/>
            <person name="Ossowski S."/>
            <person name="Schneeberger K."/>
        </authorList>
    </citation>
    <scope>NUCLEOTIDE SEQUENCE [LARGE SCALE GENOMIC DNA]</scope>
    <source>
        <strain evidence="8">cv. Landsberg erecta</strain>
    </source>
</reference>
<dbReference type="FunFam" id="3.30.70.330:FF:000990">
    <property type="entry name" value="RNA recognition motif-containing protein"/>
    <property type="match status" value="1"/>
</dbReference>
<proteinExistence type="predicted"/>
<name>A0A178V8D7_ARATH</name>
<dbReference type="Proteomes" id="UP000078284">
    <property type="component" value="Chromosome 3"/>
</dbReference>
<evidence type="ECO:0000256" key="1">
    <source>
        <dbReference type="ARBA" id="ARBA00022884"/>
    </source>
</evidence>
<reference evidence="5 10" key="4">
    <citation type="submission" date="2020-09" db="EMBL/GenBank/DDBJ databases">
        <authorList>
            <person name="Ashkenazy H."/>
        </authorList>
    </citation>
    <scope>NUCLEOTIDE SEQUENCE [LARGE SCALE GENOMIC DNA]</scope>
    <source>
        <strain evidence="10">cv. Cdm-0</strain>
    </source>
</reference>
<dbReference type="Proteomes" id="UP000516314">
    <property type="component" value="Chromosome 3"/>
</dbReference>
<feature type="region of interest" description="Disordered" evidence="3">
    <location>
        <begin position="1"/>
        <end position="79"/>
    </location>
</feature>
<sequence length="472" mass="52208">MSRTRTAASEAHDSMESEERVDLDGDNDPEEILEEEVEYEEVEEEEEIEEIEEEIEEEVEVEEEEEEEDAVATEEEEEKKRHVELLALPPHGSEVYLGGIPTDATEGDLKGFCGSIGEVTEVRIMREKDSGDGKGYAFVTFRSKDLAAEAIDTLNNTDFRGKRIKCSTTQAKHRLFLGNVPRNWMESDIKKAANRIGPGVQIVELPKEPQNMGRNRGFAFIEYYNHACAEYSKQKMSNPSFKLDDNAPTVSWAESRSGGGGDSSASQVKALYIKNLPRDITQERLKALFEHHGKILKVVIPPAKPGKEDSRYGFVHYAERTSVMRALKNTERYEIDGHMLDCTLAKPQADQKTNTNTVQNVQKSQLQPNYPPLLSYGMAPSPFGALGGFGASAYSQPLMHAGGHAAGGMSMMPIMLPDGRIGYVLQQPGLAAMPQPPPRHSPPYRGGSGSSSSSGSKRSSDNGRGRSRYNPY</sequence>
<dbReference type="FunFam" id="3.30.70.330:FF:000259">
    <property type="entry name" value="RNA-binding (RRM/RBD/RNP motifs) family protein"/>
    <property type="match status" value="1"/>
</dbReference>
<dbReference type="PANTHER" id="PTHR21245">
    <property type="entry name" value="HETEROGENEOUS NUCLEAR RIBONUCLEOPROTEIN"/>
    <property type="match status" value="1"/>
</dbReference>
<protein>
    <submittedName>
        <fullName evidence="5">(thale cress) hypothetical protein</fullName>
    </submittedName>
</protein>
<dbReference type="PROSITE" id="PS50102">
    <property type="entry name" value="RRM"/>
    <property type="match status" value="3"/>
</dbReference>
<dbReference type="InterPro" id="IPR003954">
    <property type="entry name" value="RRM_euk-type"/>
</dbReference>
<evidence type="ECO:0000313" key="5">
    <source>
        <dbReference type="EMBL" id="CAD5325621.1"/>
    </source>
</evidence>
<feature type="domain" description="RRM" evidence="4">
    <location>
        <begin position="173"/>
        <end position="255"/>
    </location>
</feature>
<dbReference type="SUPFAM" id="SSF54928">
    <property type="entry name" value="RNA-binding domain, RBD"/>
    <property type="match status" value="2"/>
</dbReference>
<dbReference type="ExpressionAtlas" id="A0A178V8D7">
    <property type="expression patterns" value="baseline and differential"/>
</dbReference>
<dbReference type="InterPro" id="IPR000504">
    <property type="entry name" value="RRM_dom"/>
</dbReference>
<dbReference type="Gene3D" id="3.30.70.330">
    <property type="match status" value="3"/>
</dbReference>
<evidence type="ECO:0000313" key="9">
    <source>
        <dbReference type="Proteomes" id="UP000426265"/>
    </source>
</evidence>
<dbReference type="Pfam" id="PF00076">
    <property type="entry name" value="RRM_1"/>
    <property type="match status" value="3"/>
</dbReference>
<feature type="compositionally biased region" description="Basic and acidic residues" evidence="3">
    <location>
        <begin position="10"/>
        <end position="23"/>
    </location>
</feature>
<feature type="domain" description="RRM" evidence="4">
    <location>
        <begin position="269"/>
        <end position="347"/>
    </location>
</feature>
<dbReference type="EMBL" id="LUHQ01000003">
    <property type="protein sequence ID" value="OAP02054.1"/>
    <property type="molecule type" value="Genomic_DNA"/>
</dbReference>
<accession>A0A178V8D7</accession>
<dbReference type="InterPro" id="IPR012677">
    <property type="entry name" value="Nucleotide-bd_a/b_plait_sf"/>
</dbReference>
<dbReference type="SMART" id="SM00361">
    <property type="entry name" value="RRM_1"/>
    <property type="match status" value="1"/>
</dbReference>
<dbReference type="EMBL" id="LR881468">
    <property type="protein sequence ID" value="CAD5325621.1"/>
    <property type="molecule type" value="Genomic_DNA"/>
</dbReference>